<evidence type="ECO:0000313" key="8">
    <source>
        <dbReference type="EMBL" id="HJB90334.1"/>
    </source>
</evidence>
<feature type="domain" description="Clp R" evidence="7">
    <location>
        <begin position="2"/>
        <end position="145"/>
    </location>
</feature>
<dbReference type="InterPro" id="IPR041546">
    <property type="entry name" value="ClpA/ClpB_AAA_lid"/>
</dbReference>
<dbReference type="GO" id="GO:0005737">
    <property type="term" value="C:cytoplasm"/>
    <property type="evidence" value="ECO:0007669"/>
    <property type="project" value="TreeGrafter"/>
</dbReference>
<dbReference type="Proteomes" id="UP000886883">
    <property type="component" value="Unassembled WGS sequence"/>
</dbReference>
<dbReference type="Gene3D" id="1.10.1780.10">
    <property type="entry name" value="Clp, N-terminal domain"/>
    <property type="match status" value="1"/>
</dbReference>
<dbReference type="SUPFAM" id="SSF52540">
    <property type="entry name" value="P-loop containing nucleoside triphosphate hydrolases"/>
    <property type="match status" value="2"/>
</dbReference>
<evidence type="ECO:0000259" key="7">
    <source>
        <dbReference type="PROSITE" id="PS51903"/>
    </source>
</evidence>
<dbReference type="InterPro" id="IPR019489">
    <property type="entry name" value="Clp_ATPase_C"/>
</dbReference>
<dbReference type="GO" id="GO:0034605">
    <property type="term" value="P:cellular response to heat"/>
    <property type="evidence" value="ECO:0007669"/>
    <property type="project" value="TreeGrafter"/>
</dbReference>
<dbReference type="InterPro" id="IPR003959">
    <property type="entry name" value="ATPase_AAA_core"/>
</dbReference>
<comment type="caution">
    <text evidence="8">The sequence shown here is derived from an EMBL/GenBank/DDBJ whole genome shotgun (WGS) entry which is preliminary data.</text>
</comment>
<dbReference type="InterPro" id="IPR036628">
    <property type="entry name" value="Clp_N_dom_sf"/>
</dbReference>
<keyword evidence="2" id="KW-0547">Nucleotide-binding</keyword>
<evidence type="ECO:0000256" key="3">
    <source>
        <dbReference type="ARBA" id="ARBA00022840"/>
    </source>
</evidence>
<evidence type="ECO:0000256" key="4">
    <source>
        <dbReference type="ARBA" id="ARBA00023186"/>
    </source>
</evidence>
<feature type="coiled-coil region" evidence="6">
    <location>
        <begin position="417"/>
        <end position="467"/>
    </location>
</feature>
<dbReference type="Pfam" id="PF10431">
    <property type="entry name" value="ClpB_D2-small"/>
    <property type="match status" value="1"/>
</dbReference>
<evidence type="ECO:0000256" key="5">
    <source>
        <dbReference type="PROSITE-ProRule" id="PRU01251"/>
    </source>
</evidence>
<keyword evidence="4" id="KW-0143">Chaperone</keyword>
<accession>A0A9D2SC43</accession>
<dbReference type="Pfam" id="PF07724">
    <property type="entry name" value="AAA_2"/>
    <property type="match status" value="1"/>
</dbReference>
<dbReference type="FunFam" id="3.40.50.300:FF:000025">
    <property type="entry name" value="ATP-dependent Clp protease subunit"/>
    <property type="match status" value="1"/>
</dbReference>
<dbReference type="PANTHER" id="PTHR11638">
    <property type="entry name" value="ATP-DEPENDENT CLP PROTEASE"/>
    <property type="match status" value="1"/>
</dbReference>
<dbReference type="InterPro" id="IPR027417">
    <property type="entry name" value="P-loop_NTPase"/>
</dbReference>
<keyword evidence="6" id="KW-0175">Coiled coil</keyword>
<dbReference type="InterPro" id="IPR050130">
    <property type="entry name" value="ClpA_ClpB"/>
</dbReference>
<dbReference type="Gene3D" id="3.40.50.300">
    <property type="entry name" value="P-loop containing nucleotide triphosphate hydrolases"/>
    <property type="match status" value="3"/>
</dbReference>
<keyword evidence="8" id="KW-0378">Hydrolase</keyword>
<sequence length="814" mass="90069">MQEQFTDQARTALELSKRAARSLHQSYVGTEHLLLGLLREGTGVAARVLILNGAGEDAVREMIRDLIAPEGAVPVAERDGFSPRAAEILDGSHRQAEKTGSALTGTEHILLALLSDGDNVAVRILNSLSLPVQKIFVDTLAAIGQDAASYKEEMSRKPKKKSGTATLDQYSRDLTRLAQEGKLDPVIGRDAEIRRTVQILSRRTKNNPCLVGEPGVGKTAIVEGLAARIVAGDVPDTVKEKRVLMLDLSGMIAGSKYRGEFEERIKKVIREVTEDGNILLFLDELHTLIGAGGAEGAIDASNILKPSLARGEIQLIGATTLEEYRKYVERDAALERRFQPVTVEEPTEEEAEAILKGIVSRYEAHHNVTILPGALQAAVKLSGRYINDRKLPDKAIDLMDEAAAAVRLKTAQAPQELRKLQEEGKELDERIERAVRQGDIPSARELRERQEALLNRYEKAMSRLEKKKGKQAPEVTEEDIAQVVSVWTKIPVSRLTEKEGERLLKLESILHRRVIGQAEAVTAVARAIRRGRVGLQDPGRPIGSFLFLGPTGVGKTELSKALAEAMFGTESAMIRVDMSEYMEGHSVSKMIGSPPGYVGFDDGGQLSEKVRKNPYSVVLFDEIEKAHPDVFNILLQVLDDGHITDSKGRKVSFKNTVIIMTSNAGAQRIVEPKNLGFSAKEDAQKNYERMKSGVMEEVKRLFKPEFLNRIDEVMVFHPLTKEEMKQIINLLADQLVRRCREQMDIHLTLTPALKEEIVEKHSDFKMGARPLKRAIQTMVEDALAEEILSGRVKAGDSVSAGWREGRVVFRTKAQ</sequence>
<protein>
    <submittedName>
        <fullName evidence="8">ATP-dependent Clp protease ATP-binding subunit</fullName>
    </submittedName>
</protein>
<dbReference type="Pfam" id="PF00004">
    <property type="entry name" value="AAA"/>
    <property type="match status" value="1"/>
</dbReference>
<evidence type="ECO:0000256" key="2">
    <source>
        <dbReference type="ARBA" id="ARBA00022741"/>
    </source>
</evidence>
<dbReference type="GO" id="GO:0006508">
    <property type="term" value="P:proteolysis"/>
    <property type="evidence" value="ECO:0007669"/>
    <property type="project" value="UniProtKB-KW"/>
</dbReference>
<dbReference type="PROSITE" id="PS51903">
    <property type="entry name" value="CLP_R"/>
    <property type="match status" value="1"/>
</dbReference>
<dbReference type="EMBL" id="DWXE01000008">
    <property type="protein sequence ID" value="HJB90334.1"/>
    <property type="molecule type" value="Genomic_DNA"/>
</dbReference>
<evidence type="ECO:0000256" key="1">
    <source>
        <dbReference type="ARBA" id="ARBA00022737"/>
    </source>
</evidence>
<dbReference type="AlphaFoldDB" id="A0A9D2SC43"/>
<evidence type="ECO:0000313" key="9">
    <source>
        <dbReference type="Proteomes" id="UP000886883"/>
    </source>
</evidence>
<dbReference type="FunFam" id="3.40.50.300:FF:000010">
    <property type="entry name" value="Chaperone clpB 1, putative"/>
    <property type="match status" value="1"/>
</dbReference>
<proteinExistence type="predicted"/>
<reference evidence="8" key="2">
    <citation type="submission" date="2021-04" db="EMBL/GenBank/DDBJ databases">
        <authorList>
            <person name="Gilroy R."/>
        </authorList>
    </citation>
    <scope>NUCLEOTIDE SEQUENCE</scope>
    <source>
        <strain evidence="8">USAMLcec3-2134</strain>
    </source>
</reference>
<dbReference type="SUPFAM" id="SSF81923">
    <property type="entry name" value="Double Clp-N motif"/>
    <property type="match status" value="1"/>
</dbReference>
<dbReference type="PROSITE" id="PS00870">
    <property type="entry name" value="CLPAB_1"/>
    <property type="match status" value="1"/>
</dbReference>
<dbReference type="GO" id="GO:0005524">
    <property type="term" value="F:ATP binding"/>
    <property type="evidence" value="ECO:0007669"/>
    <property type="project" value="UniProtKB-KW"/>
</dbReference>
<dbReference type="SMART" id="SM00382">
    <property type="entry name" value="AAA"/>
    <property type="match status" value="2"/>
</dbReference>
<dbReference type="InterPro" id="IPR018368">
    <property type="entry name" value="ClpA/B_CS1"/>
</dbReference>
<keyword evidence="8" id="KW-0645">Protease</keyword>
<keyword evidence="3 8" id="KW-0067">ATP-binding</keyword>
<dbReference type="CDD" id="cd19499">
    <property type="entry name" value="RecA-like_ClpB_Hsp104-like"/>
    <property type="match status" value="1"/>
</dbReference>
<dbReference type="InterPro" id="IPR004176">
    <property type="entry name" value="Clp_R_N"/>
</dbReference>
<dbReference type="CDD" id="cd00009">
    <property type="entry name" value="AAA"/>
    <property type="match status" value="1"/>
</dbReference>
<gene>
    <name evidence="8" type="ORF">H9763_02575</name>
</gene>
<dbReference type="Gene3D" id="1.10.8.60">
    <property type="match status" value="1"/>
</dbReference>
<dbReference type="SMART" id="SM01086">
    <property type="entry name" value="ClpB_D2-small"/>
    <property type="match status" value="1"/>
</dbReference>
<dbReference type="PANTHER" id="PTHR11638:SF18">
    <property type="entry name" value="HEAT SHOCK PROTEIN 104"/>
    <property type="match status" value="1"/>
</dbReference>
<dbReference type="Pfam" id="PF17871">
    <property type="entry name" value="AAA_lid_9"/>
    <property type="match status" value="1"/>
</dbReference>
<reference evidence="8" key="1">
    <citation type="journal article" date="2021" name="PeerJ">
        <title>Extensive microbial diversity within the chicken gut microbiome revealed by metagenomics and culture.</title>
        <authorList>
            <person name="Gilroy R."/>
            <person name="Ravi A."/>
            <person name="Getino M."/>
            <person name="Pursley I."/>
            <person name="Horton D.L."/>
            <person name="Alikhan N.F."/>
            <person name="Baker D."/>
            <person name="Gharbi K."/>
            <person name="Hall N."/>
            <person name="Watson M."/>
            <person name="Adriaenssens E.M."/>
            <person name="Foster-Nyarko E."/>
            <person name="Jarju S."/>
            <person name="Secka A."/>
            <person name="Antonio M."/>
            <person name="Oren A."/>
            <person name="Chaudhuri R.R."/>
            <person name="La Ragione R."/>
            <person name="Hildebrand F."/>
            <person name="Pallen M.J."/>
        </authorList>
    </citation>
    <scope>NUCLEOTIDE SEQUENCE</scope>
    <source>
        <strain evidence="8">USAMLcec3-2134</strain>
    </source>
</reference>
<name>A0A9D2SC43_9FIRM</name>
<organism evidence="8 9">
    <name type="scientific">Candidatus Eisenbergiella merdigallinarum</name>
    <dbReference type="NCBI Taxonomy" id="2838552"/>
    <lineage>
        <taxon>Bacteria</taxon>
        <taxon>Bacillati</taxon>
        <taxon>Bacillota</taxon>
        <taxon>Clostridia</taxon>
        <taxon>Lachnospirales</taxon>
        <taxon>Lachnospiraceae</taxon>
        <taxon>Eisenbergiella</taxon>
    </lineage>
</organism>
<dbReference type="PRINTS" id="PR00300">
    <property type="entry name" value="CLPPROTEASEA"/>
</dbReference>
<dbReference type="InterPro" id="IPR003593">
    <property type="entry name" value="AAA+_ATPase"/>
</dbReference>
<keyword evidence="1 5" id="KW-0677">Repeat</keyword>
<evidence type="ECO:0000256" key="6">
    <source>
        <dbReference type="SAM" id="Coils"/>
    </source>
</evidence>
<dbReference type="GO" id="GO:0016887">
    <property type="term" value="F:ATP hydrolysis activity"/>
    <property type="evidence" value="ECO:0007669"/>
    <property type="project" value="InterPro"/>
</dbReference>
<dbReference type="InterPro" id="IPR001270">
    <property type="entry name" value="ClpA/B"/>
</dbReference>
<dbReference type="Pfam" id="PF02861">
    <property type="entry name" value="Clp_N"/>
    <property type="match status" value="1"/>
</dbReference>
<dbReference type="GO" id="GO:0008233">
    <property type="term" value="F:peptidase activity"/>
    <property type="evidence" value="ECO:0007669"/>
    <property type="project" value="UniProtKB-KW"/>
</dbReference>